<feature type="compositionally biased region" description="Gly residues" evidence="11">
    <location>
        <begin position="202"/>
        <end position="211"/>
    </location>
</feature>
<comment type="caution">
    <text evidence="12">The sequence shown here is derived from an EMBL/GenBank/DDBJ whole genome shotgun (WGS) entry which is preliminary data.</text>
</comment>
<keyword evidence="8 10" id="KW-0472">Membrane</keyword>
<sequence length="211" mass="20639">MNRNAKINTVLLLLVAALAVLPLALGLGDHKKEPFTGSDAEAETAITEMKPSYEPWFSPLYEPPSGEIESALFALQAALGAGVLAYYFGIHRGRRQGEARARARLDGADSTDGTDGTDGTGTVPTTPVSATATAASTASAATPAATGAAASPTAFGSTGASASTAASSSTATSAAPTASAPTASASRATKSASGGERPSGGPAEGSPGGRV</sequence>
<dbReference type="NCBIfam" id="NF002780">
    <property type="entry name" value="PRK02898.1"/>
    <property type="match status" value="1"/>
</dbReference>
<dbReference type="HAMAP" id="MF_00330">
    <property type="entry name" value="CbiN"/>
    <property type="match status" value="1"/>
</dbReference>
<keyword evidence="5 10" id="KW-0812">Transmembrane</keyword>
<keyword evidence="6 10" id="KW-1133">Transmembrane helix</keyword>
<proteinExistence type="inferred from homology"/>
<dbReference type="PANTHER" id="PTHR38662:SF1">
    <property type="entry name" value="COBALT TRANSPORT PROTEIN CBIN"/>
    <property type="match status" value="1"/>
</dbReference>
<dbReference type="Proteomes" id="UP001310290">
    <property type="component" value="Unassembled WGS sequence"/>
</dbReference>
<reference evidence="12" key="1">
    <citation type="submission" date="2023-04" db="EMBL/GenBank/DDBJ databases">
        <title>Genomic diversity of scab-causing Streptomyces spp. in the province of Quebec, Canada.</title>
        <authorList>
            <person name="Biessy A."/>
            <person name="Cadieux M."/>
            <person name="Ciotola M."/>
            <person name="Filion M."/>
        </authorList>
    </citation>
    <scope>NUCLEOTIDE SEQUENCE</scope>
    <source>
        <strain evidence="12">B21-115</strain>
    </source>
</reference>
<dbReference type="NCBIfam" id="TIGR01165">
    <property type="entry name" value="cbiN"/>
    <property type="match status" value="1"/>
</dbReference>
<protein>
    <recommendedName>
        <fullName evidence="10">Cobalt transport protein CbiN</fullName>
    </recommendedName>
    <alternativeName>
        <fullName evidence="10">Energy-coupling factor transporter probable substrate-capture protein CbiN</fullName>
        <shortName evidence="10">ECF transporter S component CbiN</shortName>
    </alternativeName>
</protein>
<organism evidence="12 13">
    <name type="scientific">Streptomyces bottropensis</name>
    <dbReference type="NCBI Taxonomy" id="42235"/>
    <lineage>
        <taxon>Bacteria</taxon>
        <taxon>Bacillati</taxon>
        <taxon>Actinomycetota</taxon>
        <taxon>Actinomycetes</taxon>
        <taxon>Kitasatosporales</taxon>
        <taxon>Streptomycetaceae</taxon>
        <taxon>Streptomyces</taxon>
    </lineage>
</organism>
<feature type="transmembrane region" description="Helical" evidence="10">
    <location>
        <begin position="71"/>
        <end position="90"/>
    </location>
</feature>
<comment type="similarity">
    <text evidence="10">Belongs to the CbiN family.</text>
</comment>
<evidence type="ECO:0000256" key="5">
    <source>
        <dbReference type="ARBA" id="ARBA00022692"/>
    </source>
</evidence>
<evidence type="ECO:0000313" key="13">
    <source>
        <dbReference type="Proteomes" id="UP001310290"/>
    </source>
</evidence>
<dbReference type="Pfam" id="PF02553">
    <property type="entry name" value="CbiN"/>
    <property type="match status" value="1"/>
</dbReference>
<comment type="function">
    <text evidence="10">Part of the energy-coupling factor (ECF) transporter complex CbiMNOQ involved in cobalt import.</text>
</comment>
<evidence type="ECO:0000256" key="8">
    <source>
        <dbReference type="ARBA" id="ARBA00023136"/>
    </source>
</evidence>
<keyword evidence="3 10" id="KW-1003">Cell membrane</keyword>
<feature type="compositionally biased region" description="Low complexity" evidence="11">
    <location>
        <begin position="120"/>
        <end position="131"/>
    </location>
</feature>
<evidence type="ECO:0000256" key="11">
    <source>
        <dbReference type="SAM" id="MobiDB-lite"/>
    </source>
</evidence>
<name>A0ABU8AZA0_9ACTN</name>
<dbReference type="EMBL" id="JARULZ010000003">
    <property type="protein sequence ID" value="MEH0639015.1"/>
    <property type="molecule type" value="Genomic_DNA"/>
</dbReference>
<evidence type="ECO:0000256" key="2">
    <source>
        <dbReference type="ARBA" id="ARBA00022448"/>
    </source>
</evidence>
<evidence type="ECO:0000256" key="4">
    <source>
        <dbReference type="ARBA" id="ARBA00022573"/>
    </source>
</evidence>
<accession>A0ABU8AZA0</accession>
<keyword evidence="7 10" id="KW-0406">Ion transport</keyword>
<gene>
    <name evidence="10" type="primary">cbiN</name>
    <name evidence="12" type="ORF">QBA35_38290</name>
</gene>
<dbReference type="PANTHER" id="PTHR38662">
    <property type="entry name" value="COBALT TRANSPORT PROTEIN CBIN"/>
    <property type="match status" value="1"/>
</dbReference>
<comment type="pathway">
    <text evidence="10">Cofactor biosynthesis; adenosylcobalamin biosynthesis.</text>
</comment>
<comment type="subunit">
    <text evidence="10">Forms an energy-coupling factor (ECF) transporter complex composed of an ATP-binding protein (A component, CbiO), a transmembrane protein (T component, CbiQ) and 2 possible substrate-capture proteins (S components, CbiM and CbiN) of unknown stoichimetry.</text>
</comment>
<evidence type="ECO:0000313" key="12">
    <source>
        <dbReference type="EMBL" id="MEH0639015.1"/>
    </source>
</evidence>
<keyword evidence="13" id="KW-1185">Reference proteome</keyword>
<comment type="caution">
    <text evidence="10">Lacks conserved residue(s) required for the propagation of feature annotation.</text>
</comment>
<keyword evidence="9 10" id="KW-0170">Cobalt</keyword>
<feature type="compositionally biased region" description="Low complexity" evidence="11">
    <location>
        <begin position="149"/>
        <end position="201"/>
    </location>
</feature>
<keyword evidence="2 10" id="KW-0813">Transport</keyword>
<evidence type="ECO:0000256" key="10">
    <source>
        <dbReference type="HAMAP-Rule" id="MF_00330"/>
    </source>
</evidence>
<keyword evidence="1 10" id="KW-0171">Cobalt transport</keyword>
<evidence type="ECO:0000256" key="6">
    <source>
        <dbReference type="ARBA" id="ARBA00022989"/>
    </source>
</evidence>
<evidence type="ECO:0000256" key="3">
    <source>
        <dbReference type="ARBA" id="ARBA00022475"/>
    </source>
</evidence>
<evidence type="ECO:0000256" key="9">
    <source>
        <dbReference type="ARBA" id="ARBA00023285"/>
    </source>
</evidence>
<dbReference type="RefSeq" id="WP_334661688.1">
    <property type="nucleotide sequence ID" value="NZ_JARULZ010000003.1"/>
</dbReference>
<comment type="subcellular location">
    <subcellularLocation>
        <location evidence="10">Cell membrane</location>
        <topology evidence="10">Multi-pass membrane protein</topology>
    </subcellularLocation>
</comment>
<evidence type="ECO:0000256" key="7">
    <source>
        <dbReference type="ARBA" id="ARBA00023065"/>
    </source>
</evidence>
<keyword evidence="4 10" id="KW-0169">Cobalamin biosynthesis</keyword>
<feature type="region of interest" description="Disordered" evidence="11">
    <location>
        <begin position="101"/>
        <end position="131"/>
    </location>
</feature>
<evidence type="ECO:0000256" key="1">
    <source>
        <dbReference type="ARBA" id="ARBA00022426"/>
    </source>
</evidence>
<feature type="region of interest" description="Disordered" evidence="11">
    <location>
        <begin position="149"/>
        <end position="211"/>
    </location>
</feature>
<dbReference type="InterPro" id="IPR003705">
    <property type="entry name" value="CbiN"/>
</dbReference>